<accession>A0A1H6T930</accession>
<evidence type="ECO:0000313" key="2">
    <source>
        <dbReference type="EMBL" id="SEI76569.1"/>
    </source>
</evidence>
<keyword evidence="1" id="KW-0472">Membrane</keyword>
<protein>
    <submittedName>
        <fullName evidence="2">Uncharacterized protein</fullName>
    </submittedName>
</protein>
<sequence>MVSPEQIEAMAIPFIFGGAVGLAIGRVVLNSTLAGIVIGLVLFGLLLALRSWIVPN</sequence>
<dbReference type="EMBL" id="FNYR01000007">
    <property type="protein sequence ID" value="SEI76569.1"/>
    <property type="molecule type" value="Genomic_DNA"/>
</dbReference>
<name>A0A1H6T930_9EURY</name>
<keyword evidence="1" id="KW-0812">Transmembrane</keyword>
<accession>A0A2H4PZU6</accession>
<reference evidence="2 3" key="1">
    <citation type="submission" date="2016-10" db="EMBL/GenBank/DDBJ databases">
        <authorList>
            <person name="de Groot N.N."/>
        </authorList>
    </citation>
    <scope>NUCLEOTIDE SEQUENCE [LARGE SCALE GENOMIC DNA]</scope>
    <source>
        <strain evidence="2 3">DSM 22187</strain>
    </source>
</reference>
<feature type="transmembrane region" description="Helical" evidence="1">
    <location>
        <begin position="7"/>
        <end position="27"/>
    </location>
</feature>
<dbReference type="RefSeq" id="WP_162551664.1">
    <property type="nucleotide sequence ID" value="NZ_CP024845.1"/>
</dbReference>
<evidence type="ECO:0000256" key="1">
    <source>
        <dbReference type="SAM" id="Phobius"/>
    </source>
</evidence>
<dbReference type="AlphaFoldDB" id="A0A1H6T930"/>
<dbReference type="KEGG" id="hae:halTADL_0854"/>
<organism evidence="2 3">
    <name type="scientific">Halohasta litchfieldiae</name>
    <dbReference type="NCBI Taxonomy" id="1073996"/>
    <lineage>
        <taxon>Archaea</taxon>
        <taxon>Methanobacteriati</taxon>
        <taxon>Methanobacteriota</taxon>
        <taxon>Stenosarchaea group</taxon>
        <taxon>Halobacteria</taxon>
        <taxon>Halobacteriales</taxon>
        <taxon>Haloferacaceae</taxon>
        <taxon>Halohasta</taxon>
    </lineage>
</organism>
<dbReference type="Proteomes" id="UP000198888">
    <property type="component" value="Unassembled WGS sequence"/>
</dbReference>
<keyword evidence="1" id="KW-1133">Transmembrane helix</keyword>
<dbReference type="GeneID" id="43932731"/>
<gene>
    <name evidence="2" type="ORF">SAMN05444271_107127</name>
</gene>
<keyword evidence="3" id="KW-1185">Reference proteome</keyword>
<dbReference type="STRING" id="1073996.SAMN05444271_107127"/>
<proteinExistence type="predicted"/>
<feature type="transmembrane region" description="Helical" evidence="1">
    <location>
        <begin position="33"/>
        <end position="53"/>
    </location>
</feature>
<evidence type="ECO:0000313" key="3">
    <source>
        <dbReference type="Proteomes" id="UP000198888"/>
    </source>
</evidence>